<dbReference type="InterPro" id="IPR050097">
    <property type="entry name" value="Ferredoxin-NADP_redctase_2"/>
</dbReference>
<gene>
    <name evidence="3" type="ORF">METZ01_LOCUS144423</name>
</gene>
<dbReference type="Pfam" id="PF13738">
    <property type="entry name" value="Pyr_redox_3"/>
    <property type="match status" value="1"/>
</dbReference>
<evidence type="ECO:0008006" key="4">
    <source>
        <dbReference type="Google" id="ProtNLM"/>
    </source>
</evidence>
<evidence type="ECO:0000313" key="3">
    <source>
        <dbReference type="EMBL" id="SVA91569.1"/>
    </source>
</evidence>
<accession>A0A381ZQV0</accession>
<dbReference type="EMBL" id="UINC01022279">
    <property type="protein sequence ID" value="SVA91569.1"/>
    <property type="molecule type" value="Genomic_DNA"/>
</dbReference>
<dbReference type="SUPFAM" id="SSF51905">
    <property type="entry name" value="FAD/NAD(P)-binding domain"/>
    <property type="match status" value="1"/>
</dbReference>
<dbReference type="AlphaFoldDB" id="A0A381ZQV0"/>
<reference evidence="3" key="1">
    <citation type="submission" date="2018-05" db="EMBL/GenBank/DDBJ databases">
        <authorList>
            <person name="Lanie J.A."/>
            <person name="Ng W.-L."/>
            <person name="Kazmierczak K.M."/>
            <person name="Andrzejewski T.M."/>
            <person name="Davidsen T.M."/>
            <person name="Wayne K.J."/>
            <person name="Tettelin H."/>
            <person name="Glass J.I."/>
            <person name="Rusch D."/>
            <person name="Podicherti R."/>
            <person name="Tsui H.-C.T."/>
            <person name="Winkler M.E."/>
        </authorList>
    </citation>
    <scope>NUCLEOTIDE SEQUENCE</scope>
</reference>
<evidence type="ECO:0000256" key="2">
    <source>
        <dbReference type="ARBA" id="ARBA00023002"/>
    </source>
</evidence>
<dbReference type="Gene3D" id="3.50.50.60">
    <property type="entry name" value="FAD/NAD(P)-binding domain"/>
    <property type="match status" value="1"/>
</dbReference>
<keyword evidence="2" id="KW-0560">Oxidoreductase</keyword>
<dbReference type="PRINTS" id="PR00368">
    <property type="entry name" value="FADPNR"/>
</dbReference>
<protein>
    <recommendedName>
        <fullName evidence="4">FAD/NAD(P)-binding domain-containing protein</fullName>
    </recommendedName>
</protein>
<name>A0A381ZQV0_9ZZZZ</name>
<feature type="non-terminal residue" evidence="3">
    <location>
        <position position="1"/>
    </location>
</feature>
<proteinExistence type="predicted"/>
<organism evidence="3">
    <name type="scientific">marine metagenome</name>
    <dbReference type="NCBI Taxonomy" id="408172"/>
    <lineage>
        <taxon>unclassified sequences</taxon>
        <taxon>metagenomes</taxon>
        <taxon>ecological metagenomes</taxon>
    </lineage>
</organism>
<dbReference type="PANTHER" id="PTHR48105">
    <property type="entry name" value="THIOREDOXIN REDUCTASE 1-RELATED-RELATED"/>
    <property type="match status" value="1"/>
</dbReference>
<dbReference type="GO" id="GO:0016491">
    <property type="term" value="F:oxidoreductase activity"/>
    <property type="evidence" value="ECO:0007669"/>
    <property type="project" value="UniProtKB-KW"/>
</dbReference>
<evidence type="ECO:0000256" key="1">
    <source>
        <dbReference type="ARBA" id="ARBA00022630"/>
    </source>
</evidence>
<dbReference type="InterPro" id="IPR023856">
    <property type="entry name" value="Bdr"/>
</dbReference>
<dbReference type="NCBIfam" id="TIGR04018">
    <property type="entry name" value="Bthiol_YpdA"/>
    <property type="match status" value="1"/>
</dbReference>
<sequence length="337" mass="36437">VGAGPAGLASAIAACQAGLDCQVIERGAIVNSILHFPTNMVFFTTPELLEIGGLPFVTPYAKPTRDEALRYYRRAVDAYDLTVDFGHDVEAISSVRVPDGGSLLAVDTRHPETGPERRLARTVVVAVGAYECPNMLGVPGEDLPHVSHYYREAHPFYRKRVVVVGGKNSAAEAALELHRSGARVTLVHRRAELGDGIKYWVRPDIENRIKEGSVAALFETQVIEIRSTEVTVRQSSGCRTLAADAVFLLTGHHPDTAMLERFGVVVDPGTMVPAHNPETYETNVPNVFLAGQVVSGLRSGLIFIENGRFHGETVIKEIARRLAADRDSVGVPAGSLV</sequence>
<dbReference type="InterPro" id="IPR036188">
    <property type="entry name" value="FAD/NAD-bd_sf"/>
</dbReference>
<keyword evidence="1" id="KW-0285">Flavoprotein</keyword>
<dbReference type="PRINTS" id="PR00469">
    <property type="entry name" value="PNDRDTASEII"/>
</dbReference>